<protein>
    <submittedName>
        <fullName evidence="3">Chemical-damaging agent resistance protein C</fullName>
    </submittedName>
</protein>
<dbReference type="EMBL" id="QFNK01000036">
    <property type="protein sequence ID" value="PZO87906.1"/>
    <property type="molecule type" value="Genomic_DNA"/>
</dbReference>
<dbReference type="GO" id="GO:0046690">
    <property type="term" value="P:response to tellurium ion"/>
    <property type="evidence" value="ECO:0007669"/>
    <property type="project" value="UniProtKB-KW"/>
</dbReference>
<dbReference type="Pfam" id="PF02342">
    <property type="entry name" value="TerD"/>
    <property type="match status" value="1"/>
</dbReference>
<evidence type="ECO:0000259" key="2">
    <source>
        <dbReference type="Pfam" id="PF02342"/>
    </source>
</evidence>
<reference evidence="3 4" key="1">
    <citation type="submission" date="2017-08" db="EMBL/GenBank/DDBJ databases">
        <title>Infants hospitalized years apart are colonized by the same room-sourced microbial strains.</title>
        <authorList>
            <person name="Brooks B."/>
            <person name="Olm M.R."/>
            <person name="Firek B.A."/>
            <person name="Baker R."/>
            <person name="Thomas B.C."/>
            <person name="Morowitz M.J."/>
            <person name="Banfield J.F."/>
        </authorList>
    </citation>
    <scope>NUCLEOTIDE SEQUENCE [LARGE SCALE GENOMIC DNA]</scope>
    <source>
        <strain evidence="3">S2_018_000_R2_104</strain>
    </source>
</reference>
<evidence type="ECO:0000313" key="4">
    <source>
        <dbReference type="Proteomes" id="UP000249557"/>
    </source>
</evidence>
<evidence type="ECO:0000256" key="1">
    <source>
        <dbReference type="ARBA" id="ARBA00022686"/>
    </source>
</evidence>
<dbReference type="AlphaFoldDB" id="A0A2W5A2Z5"/>
<dbReference type="PANTHER" id="PTHR32097:SF17">
    <property type="entry name" value="CAMP-BINDING PROTEIN 1-RELATED"/>
    <property type="match status" value="1"/>
</dbReference>
<dbReference type="InterPro" id="IPR003325">
    <property type="entry name" value="TerD"/>
</dbReference>
<dbReference type="PANTHER" id="PTHR32097">
    <property type="entry name" value="CAMP-BINDING PROTEIN 1-RELATED"/>
    <property type="match status" value="1"/>
</dbReference>
<proteinExistence type="predicted"/>
<keyword evidence="1" id="KW-0778">Tellurium resistance</keyword>
<gene>
    <name evidence="3" type="ORF">DI626_02940</name>
</gene>
<dbReference type="Gene3D" id="2.60.60.30">
    <property type="entry name" value="sav2460 like domains"/>
    <property type="match status" value="1"/>
</dbReference>
<name>A0A2W5A2Z5_9BACT</name>
<organism evidence="3 4">
    <name type="scientific">Micavibrio aeruginosavorus</name>
    <dbReference type="NCBI Taxonomy" id="349221"/>
    <lineage>
        <taxon>Bacteria</taxon>
        <taxon>Pseudomonadati</taxon>
        <taxon>Bdellovibrionota</taxon>
        <taxon>Bdellovibrionia</taxon>
        <taxon>Bdellovibrionales</taxon>
        <taxon>Pseudobdellovibrionaceae</taxon>
        <taxon>Micavibrio</taxon>
    </lineage>
</organism>
<accession>A0A2W5A2Z5</accession>
<dbReference type="CDD" id="cd06974">
    <property type="entry name" value="TerD_like"/>
    <property type="match status" value="1"/>
</dbReference>
<sequence>MNDTFNPYDDNADDDDLPEIAPQMEQHNLVRVKKGEEINVTRIDPTIREITVGVGWDLKRIEGDPVDVDASLFLLDKNDKTREDEDFVFYNNLMAREGAVRHLGDSRTGAGDGDDEKIIIDLMALPFEIVRVAFVLSIYDLDMNSNNFTQVKNVYFRIVNNETTLETFRFELDGDMGSGTGILIGFLERVGSDWIYKAAGDPIHGGLAKIAGDYGIVVTQSLRG</sequence>
<feature type="domain" description="TerD" evidence="2">
    <location>
        <begin position="31"/>
        <end position="214"/>
    </location>
</feature>
<dbReference type="InterPro" id="IPR051324">
    <property type="entry name" value="Stress/Tellurium_Resist"/>
</dbReference>
<evidence type="ECO:0000313" key="3">
    <source>
        <dbReference type="EMBL" id="PZO87906.1"/>
    </source>
</evidence>
<dbReference type="Proteomes" id="UP000249557">
    <property type="component" value="Unassembled WGS sequence"/>
</dbReference>
<comment type="caution">
    <text evidence="3">The sequence shown here is derived from an EMBL/GenBank/DDBJ whole genome shotgun (WGS) entry which is preliminary data.</text>
</comment>